<dbReference type="PANTHER" id="PTHR10845:SF192">
    <property type="entry name" value="DOUBLE HIT, ISOFORM B"/>
    <property type="match status" value="1"/>
</dbReference>
<evidence type="ECO:0000313" key="3">
    <source>
        <dbReference type="EMBL" id="KAJ3225953.1"/>
    </source>
</evidence>
<dbReference type="AlphaFoldDB" id="A0AAD5XYA4"/>
<evidence type="ECO:0000259" key="2">
    <source>
        <dbReference type="PROSITE" id="PS50132"/>
    </source>
</evidence>
<dbReference type="Pfam" id="PF00615">
    <property type="entry name" value="RGS"/>
    <property type="match status" value="1"/>
</dbReference>
<dbReference type="InterPro" id="IPR036305">
    <property type="entry name" value="RGS_sf"/>
</dbReference>
<dbReference type="InterPro" id="IPR044926">
    <property type="entry name" value="RGS_subdomain_2"/>
</dbReference>
<sequence>MLSDSTTQSEPEKSSSFKSMLKSMFKSKKTENELKLDRDSFVKTFTDGNLFTEFKEFADDDYASHYLKFCESFSRLEQLVAEYASETSKKKKDPAEKDASETFQSMGRFIAGSHVLDKSHSQKALELPIWLVPHFLIFYASYLAPGAPHNVVISESARSKIISDLEAGHLHKIKSNIFDDAADEILIALYTCWFPRFLAYKYGNELPVLNKNLIPQQNIKFSSAGMSRSSSKNSVDSAEPRKSSDSGGRKIFGRRKSISSGMNEGLKLINELVYTKECMGKTLYEPTLYKEFEACIEADHCKENLLFFESFSKLENLLVENIPEYANDGTANSNYAKFITRFINEEKLETLPREEIRVPPQLYSHLLMFHASFICPGSPHEVNITDKLRRKIAEALAANGGKDVTANLFDMAAKEVMELLYLNTFKKFVKERKINGGIPKVPEVPSKLKK</sequence>
<accession>A0AAD5XYA4</accession>
<comment type="caution">
    <text evidence="3">The sequence shown here is derived from an EMBL/GenBank/DDBJ whole genome shotgun (WGS) entry which is preliminary data.</text>
</comment>
<organism evidence="3 4">
    <name type="scientific">Clydaea vesicula</name>
    <dbReference type="NCBI Taxonomy" id="447962"/>
    <lineage>
        <taxon>Eukaryota</taxon>
        <taxon>Fungi</taxon>
        <taxon>Fungi incertae sedis</taxon>
        <taxon>Chytridiomycota</taxon>
        <taxon>Chytridiomycota incertae sedis</taxon>
        <taxon>Chytridiomycetes</taxon>
        <taxon>Lobulomycetales</taxon>
        <taxon>Lobulomycetaceae</taxon>
        <taxon>Clydaea</taxon>
    </lineage>
</organism>
<evidence type="ECO:0000256" key="1">
    <source>
        <dbReference type="SAM" id="MobiDB-lite"/>
    </source>
</evidence>
<protein>
    <recommendedName>
        <fullName evidence="2">RGS domain-containing protein</fullName>
    </recommendedName>
</protein>
<feature type="region of interest" description="Disordered" evidence="1">
    <location>
        <begin position="224"/>
        <end position="253"/>
    </location>
</feature>
<dbReference type="InterPro" id="IPR016137">
    <property type="entry name" value="RGS"/>
</dbReference>
<reference evidence="3" key="1">
    <citation type="submission" date="2020-05" db="EMBL/GenBank/DDBJ databases">
        <title>Phylogenomic resolution of chytrid fungi.</title>
        <authorList>
            <person name="Stajich J.E."/>
            <person name="Amses K."/>
            <person name="Simmons R."/>
            <person name="Seto K."/>
            <person name="Myers J."/>
            <person name="Bonds A."/>
            <person name="Quandt C.A."/>
            <person name="Barry K."/>
            <person name="Liu P."/>
            <person name="Grigoriev I."/>
            <person name="Longcore J.E."/>
            <person name="James T.Y."/>
        </authorList>
    </citation>
    <scope>NUCLEOTIDE SEQUENCE</scope>
    <source>
        <strain evidence="3">JEL0476</strain>
    </source>
</reference>
<proteinExistence type="predicted"/>
<name>A0AAD5XYA4_9FUNG</name>
<dbReference type="Proteomes" id="UP001211065">
    <property type="component" value="Unassembled WGS sequence"/>
</dbReference>
<feature type="domain" description="RGS" evidence="2">
    <location>
        <begin position="278"/>
        <end position="430"/>
    </location>
</feature>
<dbReference type="EMBL" id="JADGJW010000048">
    <property type="protein sequence ID" value="KAJ3225953.1"/>
    <property type="molecule type" value="Genomic_DNA"/>
</dbReference>
<dbReference type="SMART" id="SM00315">
    <property type="entry name" value="RGS"/>
    <property type="match status" value="2"/>
</dbReference>
<dbReference type="Gene3D" id="1.10.167.10">
    <property type="entry name" value="Regulator of G-protein Signalling 4, domain 2"/>
    <property type="match status" value="2"/>
</dbReference>
<dbReference type="PROSITE" id="PS50132">
    <property type="entry name" value="RGS"/>
    <property type="match status" value="2"/>
</dbReference>
<gene>
    <name evidence="3" type="ORF">HK099_005886</name>
</gene>
<feature type="compositionally biased region" description="Polar residues" evidence="1">
    <location>
        <begin position="224"/>
        <end position="236"/>
    </location>
</feature>
<evidence type="ECO:0000313" key="4">
    <source>
        <dbReference type="Proteomes" id="UP001211065"/>
    </source>
</evidence>
<dbReference type="PANTHER" id="PTHR10845">
    <property type="entry name" value="REGULATOR OF G PROTEIN SIGNALING"/>
    <property type="match status" value="1"/>
</dbReference>
<dbReference type="SUPFAM" id="SSF48097">
    <property type="entry name" value="Regulator of G-protein signaling, RGS"/>
    <property type="match status" value="2"/>
</dbReference>
<feature type="domain" description="RGS" evidence="2">
    <location>
        <begin position="40"/>
        <end position="198"/>
    </location>
</feature>
<keyword evidence="4" id="KW-1185">Reference proteome</keyword>
<feature type="compositionally biased region" description="Basic and acidic residues" evidence="1">
    <location>
        <begin position="238"/>
        <end position="248"/>
    </location>
</feature>